<accession>A0AA46THU1</accession>
<dbReference type="InterPro" id="IPR015035">
    <property type="entry name" value="DUF1918"/>
</dbReference>
<protein>
    <submittedName>
        <fullName evidence="2">DUF1918 domain-containing protein</fullName>
    </submittedName>
</protein>
<dbReference type="Pfam" id="PF08940">
    <property type="entry name" value="DUF1918"/>
    <property type="match status" value="1"/>
</dbReference>
<evidence type="ECO:0000313" key="2">
    <source>
        <dbReference type="EMBL" id="UYM05087.1"/>
    </source>
</evidence>
<dbReference type="Gene3D" id="2.30.30.440">
    <property type="entry name" value="Domain of unknown function DUF1918"/>
    <property type="match status" value="1"/>
</dbReference>
<proteinExistence type="predicted"/>
<dbReference type="RefSeq" id="WP_271633855.1">
    <property type="nucleotide sequence ID" value="NZ_CP094970.1"/>
</dbReference>
<dbReference type="EMBL" id="CP094970">
    <property type="protein sequence ID" value="UYM05087.1"/>
    <property type="molecule type" value="Genomic_DNA"/>
</dbReference>
<sequence>MEARTGQRLRIHGKTVGAPDEEGEIIEVHGQEGGPPYLVKFEGGHERLIFPGPDCEVTASDS</sequence>
<dbReference type="Proteomes" id="UP001164390">
    <property type="component" value="Chromosome"/>
</dbReference>
<keyword evidence="3" id="KW-1185">Reference proteome</keyword>
<dbReference type="AlphaFoldDB" id="A0AA46THU1"/>
<dbReference type="SUPFAM" id="SSF50118">
    <property type="entry name" value="Cell growth inhibitor/plasmid maintenance toxic component"/>
    <property type="match status" value="1"/>
</dbReference>
<evidence type="ECO:0000259" key="1">
    <source>
        <dbReference type="Pfam" id="PF08940"/>
    </source>
</evidence>
<feature type="domain" description="DUF1918" evidence="1">
    <location>
        <begin position="1"/>
        <end position="57"/>
    </location>
</feature>
<dbReference type="KEGG" id="sgrg:L0C25_21610"/>
<gene>
    <name evidence="2" type="ORF">L0C25_21610</name>
</gene>
<reference evidence="2" key="1">
    <citation type="submission" date="2022-01" db="EMBL/GenBank/DDBJ databases">
        <title>Nocardioidaceae gen. sp. A5X3R13.</title>
        <authorList>
            <person name="Lopez Marin M.A."/>
            <person name="Uhlik O."/>
        </authorList>
    </citation>
    <scope>NUCLEOTIDE SEQUENCE</scope>
    <source>
        <strain evidence="2">A5X3R13</strain>
    </source>
</reference>
<name>A0AA46THU1_9ACTN</name>
<evidence type="ECO:0000313" key="3">
    <source>
        <dbReference type="Proteomes" id="UP001164390"/>
    </source>
</evidence>
<organism evidence="2 3">
    <name type="scientific">Solicola gregarius</name>
    <dbReference type="NCBI Taxonomy" id="2908642"/>
    <lineage>
        <taxon>Bacteria</taxon>
        <taxon>Bacillati</taxon>
        <taxon>Actinomycetota</taxon>
        <taxon>Actinomycetes</taxon>
        <taxon>Propionibacteriales</taxon>
        <taxon>Nocardioidaceae</taxon>
        <taxon>Solicola</taxon>
    </lineage>
</organism>